<feature type="compositionally biased region" description="Low complexity" evidence="5">
    <location>
        <begin position="278"/>
        <end position="287"/>
    </location>
</feature>
<feature type="region of interest" description="Disordered" evidence="5">
    <location>
        <begin position="272"/>
        <end position="345"/>
    </location>
</feature>
<dbReference type="InterPro" id="IPR036443">
    <property type="entry name" value="Znf_RanBP2_sf"/>
</dbReference>
<evidence type="ECO:0000256" key="4">
    <source>
        <dbReference type="PROSITE-ProRule" id="PRU00322"/>
    </source>
</evidence>
<feature type="compositionally biased region" description="Acidic residues" evidence="5">
    <location>
        <begin position="589"/>
        <end position="602"/>
    </location>
</feature>
<dbReference type="PROSITE" id="PS50199">
    <property type="entry name" value="ZF_RANBP2_2"/>
    <property type="match status" value="1"/>
</dbReference>
<dbReference type="InterPro" id="IPR001876">
    <property type="entry name" value="Znf_RanBP2"/>
</dbReference>
<keyword evidence="3" id="KW-0862">Zinc</keyword>
<dbReference type="GO" id="GO:0008270">
    <property type="term" value="F:zinc ion binding"/>
    <property type="evidence" value="ECO:0007669"/>
    <property type="project" value="UniProtKB-KW"/>
</dbReference>
<evidence type="ECO:0000256" key="1">
    <source>
        <dbReference type="ARBA" id="ARBA00022723"/>
    </source>
</evidence>
<feature type="compositionally biased region" description="Low complexity" evidence="5">
    <location>
        <begin position="310"/>
        <end position="328"/>
    </location>
</feature>
<dbReference type="SUPFAM" id="SSF90209">
    <property type="entry name" value="Ran binding protein zinc finger-like"/>
    <property type="match status" value="1"/>
</dbReference>
<comment type="caution">
    <text evidence="7">The sequence shown here is derived from an EMBL/GenBank/DDBJ whole genome shotgun (WGS) entry which is preliminary data.</text>
</comment>
<feature type="compositionally biased region" description="Polar residues" evidence="5">
    <location>
        <begin position="329"/>
        <end position="344"/>
    </location>
</feature>
<dbReference type="AlphaFoldDB" id="A0ABD3QAW6"/>
<evidence type="ECO:0000256" key="2">
    <source>
        <dbReference type="ARBA" id="ARBA00022771"/>
    </source>
</evidence>
<feature type="domain" description="RanBP2-type" evidence="6">
    <location>
        <begin position="722"/>
        <end position="753"/>
    </location>
</feature>
<evidence type="ECO:0000256" key="5">
    <source>
        <dbReference type="SAM" id="MobiDB-lite"/>
    </source>
</evidence>
<evidence type="ECO:0000313" key="8">
    <source>
        <dbReference type="Proteomes" id="UP001530400"/>
    </source>
</evidence>
<keyword evidence="8" id="KW-1185">Reference proteome</keyword>
<feature type="compositionally biased region" description="Polar residues" evidence="5">
    <location>
        <begin position="706"/>
        <end position="720"/>
    </location>
</feature>
<evidence type="ECO:0000256" key="3">
    <source>
        <dbReference type="ARBA" id="ARBA00022833"/>
    </source>
</evidence>
<dbReference type="Proteomes" id="UP001530400">
    <property type="component" value="Unassembled WGS sequence"/>
</dbReference>
<accession>A0ABD3QAW6</accession>
<sequence length="776" mass="86322">MNSYNGASSSSDQVSGWDLFNTFYGNSSTSNNNDSQNSYNDYSTMQHQQHQQAAAAAAQQQRANQYYAAMFNNSRTPGYSLGMPNMNYYDHGGYDLNNVEHSSADQLRYANDPHNTHQGWNDHIDEINAGSANHGGGIDELAGHSQQSAMMEQQPMPHYDYGGYDYMAAQQQQQQQQQQAVSNGWGMNGMSRGNETSLRELDYCDLLLTGLENAAAAQAQPHHNSANQQLLQNQLLWNSMGGNASMGGLSAASKQPAMSNLDYFMNSMQHSQQQQPYALSTATASSSTHKKSKQPSSTASHYSHLKPSHEISSTISSSIQQQPHQPTSNILSTYLPHSNSSQPEKSIDPLLETLSLSIPSVSLTSLTGNEVIMHIRSKTDDVITRFLPCVDFLVNCQQELRQGLAIANQRKYITTNGRSRSSVNNMTPLQFFARFVAPLPKKFERKCDFLMERDHLISAKLQLDQLVKEAQNAVPQGCEHVKNTFLGGMRENESWGLRKWLSKHGGAGSICNDLEEVLRKVKSLKREEKTTIKLAELLRPIASQAHDRLKKDVPAAYQEQSAAHPYLPFFHRLEACLKQMATYDPEDDDVILLDSDDDDDEVQEVKVESSNKKEEETTDVPKSSAVKKRILHKREREEEEEPSAVAPPYKRGKSLENISPPKVEKRNTSQQEVICLDDSSDDDEEGNDTDDPFNNSLLKLEGGLESPSQSPIPETNNTYDNNNGGKGWRCQHCTCLNAPNVLKCTMCNDEDSSAGNETDELARFLGGGFMDDSGHD</sequence>
<evidence type="ECO:0000313" key="7">
    <source>
        <dbReference type="EMBL" id="KAL3797167.1"/>
    </source>
</evidence>
<feature type="compositionally biased region" description="Acidic residues" evidence="5">
    <location>
        <begin position="678"/>
        <end position="691"/>
    </location>
</feature>
<name>A0ABD3QAW6_9STRA</name>
<keyword evidence="1" id="KW-0479">Metal-binding</keyword>
<gene>
    <name evidence="7" type="ORF">ACHAWO_013493</name>
</gene>
<organism evidence="7 8">
    <name type="scientific">Cyclotella atomus</name>
    <dbReference type="NCBI Taxonomy" id="382360"/>
    <lineage>
        <taxon>Eukaryota</taxon>
        <taxon>Sar</taxon>
        <taxon>Stramenopiles</taxon>
        <taxon>Ochrophyta</taxon>
        <taxon>Bacillariophyta</taxon>
        <taxon>Coscinodiscophyceae</taxon>
        <taxon>Thalassiosirophycidae</taxon>
        <taxon>Stephanodiscales</taxon>
        <taxon>Stephanodiscaceae</taxon>
        <taxon>Cyclotella</taxon>
    </lineage>
</organism>
<evidence type="ECO:0000259" key="6">
    <source>
        <dbReference type="PROSITE" id="PS50199"/>
    </source>
</evidence>
<feature type="compositionally biased region" description="Basic and acidic residues" evidence="5">
    <location>
        <begin position="603"/>
        <end position="615"/>
    </location>
</feature>
<dbReference type="EMBL" id="JALLPJ020000265">
    <property type="protein sequence ID" value="KAL3797167.1"/>
    <property type="molecule type" value="Genomic_DNA"/>
</dbReference>
<feature type="region of interest" description="Disordered" evidence="5">
    <location>
        <begin position="589"/>
        <end position="720"/>
    </location>
</feature>
<reference evidence="7 8" key="1">
    <citation type="submission" date="2024-10" db="EMBL/GenBank/DDBJ databases">
        <title>Updated reference genomes for cyclostephanoid diatoms.</title>
        <authorList>
            <person name="Roberts W.R."/>
            <person name="Alverson A.J."/>
        </authorList>
    </citation>
    <scope>NUCLEOTIDE SEQUENCE [LARGE SCALE GENOMIC DNA]</scope>
    <source>
        <strain evidence="7 8">AJA010-31</strain>
    </source>
</reference>
<protein>
    <recommendedName>
        <fullName evidence="6">RanBP2-type domain-containing protein</fullName>
    </recommendedName>
</protein>
<dbReference type="PROSITE" id="PS01358">
    <property type="entry name" value="ZF_RANBP2_1"/>
    <property type="match status" value="1"/>
</dbReference>
<keyword evidence="2 4" id="KW-0863">Zinc-finger</keyword>
<proteinExistence type="predicted"/>